<evidence type="ECO:0000259" key="13">
    <source>
        <dbReference type="Pfam" id="PF08263"/>
    </source>
</evidence>
<keyword evidence="7" id="KW-0677">Repeat</keyword>
<dbReference type="Pfam" id="PF00560">
    <property type="entry name" value="LRR_1"/>
    <property type="match status" value="4"/>
</dbReference>
<dbReference type="InterPro" id="IPR032675">
    <property type="entry name" value="LRR_dom_sf"/>
</dbReference>
<evidence type="ECO:0000256" key="3">
    <source>
        <dbReference type="ARBA" id="ARBA00022475"/>
    </source>
</evidence>
<dbReference type="GO" id="GO:0005886">
    <property type="term" value="C:plasma membrane"/>
    <property type="evidence" value="ECO:0007669"/>
    <property type="project" value="UniProtKB-SubCell"/>
</dbReference>
<comment type="subcellular location">
    <subcellularLocation>
        <location evidence="1">Cell membrane</location>
        <topology evidence="1">Single-pass type I membrane protein</topology>
    </subcellularLocation>
</comment>
<evidence type="ECO:0008006" key="17">
    <source>
        <dbReference type="Google" id="ProtNLM"/>
    </source>
</evidence>
<evidence type="ECO:0000256" key="5">
    <source>
        <dbReference type="ARBA" id="ARBA00022692"/>
    </source>
</evidence>
<sequence>MIAFVFGHDLCIMRAGVRALIFLIAVGMLVGKGGSYSPVQCLESERQALLSFKQGLEDSKPLSSWTSNSSQDDCCLWEGISCDNKTNHVVELGLSAYQLGSEISPSLLQLKYLELLDLSFNNFGRIPEFIGSLTRLTYLDLSGNPMSGTIPSQLGNLTSLSFLSLGGTSENHGTVTVSNFRWISRLSSLKHLTVLAVNFTTTSDWLQSIKIIPSLTRLDMDECQFPKVSCTNQNQLGGPVFPALEKLYLYNNLLEGPLPNSLRQFPKLLFLRLDNNFLTGPLPNLSPFLSLGGLCASNNKLDGNLPESIGQLRNLKYFDVSSNSFSGLVSEVHLMNLSRLYHMDLSFNSLTFNLSSNWLPPFQLGTLKLASCTMGPQFPNCLRTQSQRLTVLDISNSSIFGVIPSWFSNVSSNLGYLNMSFNHLSGMVPNFSLKLDDVTYPIVDLSYNQFHGAVPPLLSNASELYLSNNEFTGFRGFLCTPNDMLKVLYVLDLSDNLLSGSMPDCWVQWRRLGILNLETLRLKKNSLSGNLPSILNGSSQLLVLDVGHNSLNGKIPTWIGETLGLKLLSLKSNEFYGSIPSNLCHLDSIQILDLSLNNLSGVIPSCINNFTSMAHNKGDEDDTITSIYYPYLDPRSYENDAMLMWKGLEYKYDKILGLLRLTDLSSNRLSGQIPATLANLVELVQVNLSRNHLSGIIPMNIGELSRLESLDLSHNQLSGKIPMGLAKLSSLSYLDLSNNHLWSKIPTSTQLQSFNSSTYAGNSGLCGPTLTSTCPGDEPVSVPSNSSDGNESYVEDGEDWLDMSWFNIGIGVGFAVGFWAVCGTLAYKTSWRHAYFRLLNELGD</sequence>
<organism evidence="15 16">
    <name type="scientific">Rhamnella rubrinervis</name>
    <dbReference type="NCBI Taxonomy" id="2594499"/>
    <lineage>
        <taxon>Eukaryota</taxon>
        <taxon>Viridiplantae</taxon>
        <taxon>Streptophyta</taxon>
        <taxon>Embryophyta</taxon>
        <taxon>Tracheophyta</taxon>
        <taxon>Spermatophyta</taxon>
        <taxon>Magnoliopsida</taxon>
        <taxon>eudicotyledons</taxon>
        <taxon>Gunneridae</taxon>
        <taxon>Pentapetalae</taxon>
        <taxon>rosids</taxon>
        <taxon>fabids</taxon>
        <taxon>Rosales</taxon>
        <taxon>Rhamnaceae</taxon>
        <taxon>rhamnoid group</taxon>
        <taxon>Rhamneae</taxon>
        <taxon>Rhamnella</taxon>
    </lineage>
</organism>
<evidence type="ECO:0000313" key="16">
    <source>
        <dbReference type="Proteomes" id="UP000796880"/>
    </source>
</evidence>
<keyword evidence="10" id="KW-0675">Receptor</keyword>
<dbReference type="FunFam" id="3.80.10.10:FF:000111">
    <property type="entry name" value="LRR receptor-like serine/threonine-protein kinase ERECTA"/>
    <property type="match status" value="1"/>
</dbReference>
<dbReference type="Pfam" id="PF08263">
    <property type="entry name" value="LRRNT_2"/>
    <property type="match status" value="1"/>
</dbReference>
<feature type="transmembrane region" description="Helical" evidence="12">
    <location>
        <begin position="805"/>
        <end position="827"/>
    </location>
</feature>
<reference evidence="15" key="1">
    <citation type="submission" date="2020-03" db="EMBL/GenBank/DDBJ databases">
        <title>A high-quality chromosome-level genome assembly of a woody plant with both climbing and erect habits, Rhamnella rubrinervis.</title>
        <authorList>
            <person name="Lu Z."/>
            <person name="Yang Y."/>
            <person name="Zhu X."/>
            <person name="Sun Y."/>
        </authorList>
    </citation>
    <scope>NUCLEOTIDE SEQUENCE</scope>
    <source>
        <strain evidence="15">BYM</strain>
        <tissue evidence="15">Leaf</tissue>
    </source>
</reference>
<feature type="domain" description="Disease resistance R13L4/SHOC-2-like LRR" evidence="14">
    <location>
        <begin position="92"/>
        <end position="218"/>
    </location>
</feature>
<proteinExistence type="inferred from homology"/>
<dbReference type="PANTHER" id="PTHR48063">
    <property type="entry name" value="LRR RECEPTOR-LIKE KINASE"/>
    <property type="match status" value="1"/>
</dbReference>
<keyword evidence="5 12" id="KW-0812">Transmembrane</keyword>
<dbReference type="InterPro" id="IPR055414">
    <property type="entry name" value="LRR_R13L4/SHOC2-like"/>
</dbReference>
<evidence type="ECO:0000256" key="12">
    <source>
        <dbReference type="SAM" id="Phobius"/>
    </source>
</evidence>
<keyword evidence="11" id="KW-0325">Glycoprotein</keyword>
<dbReference type="PRINTS" id="PR00019">
    <property type="entry name" value="LEURICHRPT"/>
</dbReference>
<feature type="domain" description="Leucine-rich repeat-containing N-terminal plant-type" evidence="13">
    <location>
        <begin position="43"/>
        <end position="83"/>
    </location>
</feature>
<evidence type="ECO:0000313" key="15">
    <source>
        <dbReference type="EMBL" id="KAF3435979.1"/>
    </source>
</evidence>
<dbReference type="Pfam" id="PF23598">
    <property type="entry name" value="LRR_14"/>
    <property type="match status" value="1"/>
</dbReference>
<protein>
    <recommendedName>
        <fullName evidence="17">Leucine-rich repeat-containing N-terminal plant-type domain-containing protein</fullName>
    </recommendedName>
</protein>
<dbReference type="SUPFAM" id="SSF52058">
    <property type="entry name" value="L domain-like"/>
    <property type="match status" value="3"/>
</dbReference>
<dbReference type="PANTHER" id="PTHR48063:SF101">
    <property type="entry name" value="LRR RECEPTOR-LIKE SERINE_THREONINE-PROTEIN KINASE FLS2"/>
    <property type="match status" value="1"/>
</dbReference>
<dbReference type="InterPro" id="IPR046956">
    <property type="entry name" value="RLP23-like"/>
</dbReference>
<evidence type="ECO:0000256" key="2">
    <source>
        <dbReference type="ARBA" id="ARBA00009592"/>
    </source>
</evidence>
<dbReference type="Proteomes" id="UP000796880">
    <property type="component" value="Unassembled WGS sequence"/>
</dbReference>
<keyword evidence="3" id="KW-1003">Cell membrane</keyword>
<keyword evidence="4" id="KW-0433">Leucine-rich repeat</keyword>
<keyword evidence="16" id="KW-1185">Reference proteome</keyword>
<dbReference type="EMBL" id="VOIH02000010">
    <property type="protein sequence ID" value="KAF3435979.1"/>
    <property type="molecule type" value="Genomic_DNA"/>
</dbReference>
<name>A0A8K0DXT9_9ROSA</name>
<comment type="similarity">
    <text evidence="2">Belongs to the RLP family.</text>
</comment>
<keyword evidence="6" id="KW-0732">Signal</keyword>
<dbReference type="FunFam" id="3.80.10.10:FF:000095">
    <property type="entry name" value="LRR receptor-like serine/threonine-protein kinase GSO1"/>
    <property type="match status" value="1"/>
</dbReference>
<gene>
    <name evidence="15" type="ORF">FNV43_RR23071</name>
</gene>
<evidence type="ECO:0000256" key="4">
    <source>
        <dbReference type="ARBA" id="ARBA00022614"/>
    </source>
</evidence>
<evidence type="ECO:0000256" key="7">
    <source>
        <dbReference type="ARBA" id="ARBA00022737"/>
    </source>
</evidence>
<evidence type="ECO:0000256" key="6">
    <source>
        <dbReference type="ARBA" id="ARBA00022729"/>
    </source>
</evidence>
<evidence type="ECO:0000259" key="14">
    <source>
        <dbReference type="Pfam" id="PF23598"/>
    </source>
</evidence>
<dbReference type="Gene3D" id="3.80.10.10">
    <property type="entry name" value="Ribonuclease Inhibitor"/>
    <property type="match status" value="3"/>
</dbReference>
<evidence type="ECO:0000256" key="9">
    <source>
        <dbReference type="ARBA" id="ARBA00023136"/>
    </source>
</evidence>
<dbReference type="InterPro" id="IPR001611">
    <property type="entry name" value="Leu-rich_rpt"/>
</dbReference>
<evidence type="ECO:0000256" key="8">
    <source>
        <dbReference type="ARBA" id="ARBA00022989"/>
    </source>
</evidence>
<accession>A0A8K0DXT9</accession>
<keyword evidence="9 12" id="KW-0472">Membrane</keyword>
<evidence type="ECO:0000256" key="1">
    <source>
        <dbReference type="ARBA" id="ARBA00004251"/>
    </source>
</evidence>
<dbReference type="Pfam" id="PF13855">
    <property type="entry name" value="LRR_8"/>
    <property type="match status" value="1"/>
</dbReference>
<keyword evidence="8 12" id="KW-1133">Transmembrane helix</keyword>
<dbReference type="InterPro" id="IPR003591">
    <property type="entry name" value="Leu-rich_rpt_typical-subtyp"/>
</dbReference>
<comment type="caution">
    <text evidence="15">The sequence shown here is derived from an EMBL/GenBank/DDBJ whole genome shotgun (WGS) entry which is preliminary data.</text>
</comment>
<dbReference type="PROSITE" id="PS51450">
    <property type="entry name" value="LRR"/>
    <property type="match status" value="2"/>
</dbReference>
<dbReference type="OrthoDB" id="8731593at2759"/>
<evidence type="ECO:0000256" key="10">
    <source>
        <dbReference type="ARBA" id="ARBA00023170"/>
    </source>
</evidence>
<dbReference type="AlphaFoldDB" id="A0A8K0DXT9"/>
<dbReference type="SMART" id="SM00369">
    <property type="entry name" value="LRR_TYP"/>
    <property type="match status" value="9"/>
</dbReference>
<dbReference type="InterPro" id="IPR013210">
    <property type="entry name" value="LRR_N_plant-typ"/>
</dbReference>
<evidence type="ECO:0000256" key="11">
    <source>
        <dbReference type="ARBA" id="ARBA00023180"/>
    </source>
</evidence>